<gene>
    <name evidence="1" type="ORF">SAMN04488029_1428</name>
</gene>
<evidence type="ECO:0000313" key="1">
    <source>
        <dbReference type="EMBL" id="SMD33064.1"/>
    </source>
</evidence>
<dbReference type="AlphaFoldDB" id="A0A1W2G988"/>
<proteinExistence type="predicted"/>
<name>A0A1W2G988_REIFA</name>
<dbReference type="Proteomes" id="UP000192472">
    <property type="component" value="Unassembled WGS sequence"/>
</dbReference>
<dbReference type="InterPro" id="IPR011250">
    <property type="entry name" value="OMP/PagP_B-barrel"/>
</dbReference>
<protein>
    <recommendedName>
        <fullName evidence="3">Outer membrane protein beta-barrel domain-containing protein</fullName>
    </recommendedName>
</protein>
<evidence type="ECO:0000313" key="2">
    <source>
        <dbReference type="Proteomes" id="UP000192472"/>
    </source>
</evidence>
<reference evidence="1 2" key="1">
    <citation type="submission" date="2017-04" db="EMBL/GenBank/DDBJ databases">
        <authorList>
            <person name="Afonso C.L."/>
            <person name="Miller P.J."/>
            <person name="Scott M.A."/>
            <person name="Spackman E."/>
            <person name="Goraichik I."/>
            <person name="Dimitrov K.M."/>
            <person name="Suarez D.L."/>
            <person name="Swayne D.E."/>
        </authorList>
    </citation>
    <scope>NUCLEOTIDE SEQUENCE [LARGE SCALE GENOMIC DNA]</scope>
    <source>
        <strain evidence="1 2">DSM 26133</strain>
    </source>
</reference>
<dbReference type="STRING" id="692418.SAMN04488029_1428"/>
<dbReference type="Gene3D" id="2.40.160.20">
    <property type="match status" value="1"/>
</dbReference>
<dbReference type="SUPFAM" id="SSF56925">
    <property type="entry name" value="OMPA-like"/>
    <property type="match status" value="1"/>
</dbReference>
<organism evidence="1 2">
    <name type="scientific">Reichenbachiella faecimaris</name>
    <dbReference type="NCBI Taxonomy" id="692418"/>
    <lineage>
        <taxon>Bacteria</taxon>
        <taxon>Pseudomonadati</taxon>
        <taxon>Bacteroidota</taxon>
        <taxon>Cytophagia</taxon>
        <taxon>Cytophagales</taxon>
        <taxon>Reichenbachiellaceae</taxon>
        <taxon>Reichenbachiella</taxon>
    </lineage>
</organism>
<sequence length="212" mass="23526">MTFASESWSQDSLAIKKKEIHLGVGPAYYSGDLGNAHSSGSLLFNFGIKLNKNKKLNGNIKISLGSVTGQELDYSTTDNSGIRATPNTFFESSFFGLNYEAHYNFIHKEKIKVYLSQGIGLFRFNPKDESGNSLIDQPDTRPLGESYRNLIIQLPTQVGAKYYLPNDFALGIQLGFINPITDHIDNLGIWGNKNGNDNILSIQFEIHAPVSF</sequence>
<accession>A0A1W2G988</accession>
<keyword evidence="2" id="KW-1185">Reference proteome</keyword>
<evidence type="ECO:0008006" key="3">
    <source>
        <dbReference type="Google" id="ProtNLM"/>
    </source>
</evidence>
<dbReference type="EMBL" id="FWYF01000001">
    <property type="protein sequence ID" value="SMD33064.1"/>
    <property type="molecule type" value="Genomic_DNA"/>
</dbReference>